<dbReference type="InterPro" id="IPR001647">
    <property type="entry name" value="HTH_TetR"/>
</dbReference>
<feature type="DNA-binding region" description="H-T-H motif" evidence="4">
    <location>
        <begin position="28"/>
        <end position="47"/>
    </location>
</feature>
<dbReference type="PANTHER" id="PTHR47506:SF7">
    <property type="entry name" value="TRANSCRIPTIONAL REGULATORY PROTEIN"/>
    <property type="match status" value="1"/>
</dbReference>
<dbReference type="SUPFAM" id="SSF46689">
    <property type="entry name" value="Homeodomain-like"/>
    <property type="match status" value="1"/>
</dbReference>
<dbReference type="SUPFAM" id="SSF48498">
    <property type="entry name" value="Tetracyclin repressor-like, C-terminal domain"/>
    <property type="match status" value="1"/>
</dbReference>
<dbReference type="PROSITE" id="PS50977">
    <property type="entry name" value="HTH_TETR_2"/>
    <property type="match status" value="1"/>
</dbReference>
<dbReference type="AlphaFoldDB" id="A0A411MKL3"/>
<dbReference type="Proteomes" id="UP000291130">
    <property type="component" value="Chromosome"/>
</dbReference>
<gene>
    <name evidence="6" type="ORF">EXN22_16970</name>
</gene>
<evidence type="ECO:0000313" key="6">
    <source>
        <dbReference type="EMBL" id="QBF27297.1"/>
    </source>
</evidence>
<dbReference type="Gene3D" id="1.10.357.10">
    <property type="entry name" value="Tetracycline Repressor, domain 2"/>
    <property type="match status" value="1"/>
</dbReference>
<dbReference type="Pfam" id="PF00440">
    <property type="entry name" value="TetR_N"/>
    <property type="match status" value="1"/>
</dbReference>
<keyword evidence="2 4" id="KW-0238">DNA-binding</keyword>
<dbReference type="PRINTS" id="PR00455">
    <property type="entry name" value="HTHTETR"/>
</dbReference>
<dbReference type="OrthoDB" id="9809772at2"/>
<dbReference type="KEGG" id="ptk:EXN22_16970"/>
<dbReference type="PANTHER" id="PTHR47506">
    <property type="entry name" value="TRANSCRIPTIONAL REGULATORY PROTEIN"/>
    <property type="match status" value="1"/>
</dbReference>
<evidence type="ECO:0000256" key="1">
    <source>
        <dbReference type="ARBA" id="ARBA00023015"/>
    </source>
</evidence>
<dbReference type="GO" id="GO:0003677">
    <property type="term" value="F:DNA binding"/>
    <property type="evidence" value="ECO:0007669"/>
    <property type="project" value="UniProtKB-UniRule"/>
</dbReference>
<dbReference type="EMBL" id="CP035952">
    <property type="protein sequence ID" value="QBF27297.1"/>
    <property type="molecule type" value="Genomic_DNA"/>
</dbReference>
<sequence length="202" mass="22458">MRPLKIPRNELLQRCANTFKRFGYHGTTMDMLSAACGLTKASFYHHYPNKEALLRDVLARTHEELAEHLFSIADDLSLSPVQRLEAMGRKAGRVFEADAIGCLMAVVAIDASYGKNELMEPIREFFAAWAKAFARLYQGLLDDEQAQARGRQLVADYEGAILLARIHDDMSYFKAVTKRALSELQGAAGQPTVGNARHNGSV</sequence>
<evidence type="ECO:0000259" key="5">
    <source>
        <dbReference type="PROSITE" id="PS50977"/>
    </source>
</evidence>
<dbReference type="InterPro" id="IPR009057">
    <property type="entry name" value="Homeodomain-like_sf"/>
</dbReference>
<accession>A0A411MKL3</accession>
<feature type="domain" description="HTH tetR-type" evidence="5">
    <location>
        <begin position="5"/>
        <end position="65"/>
    </location>
</feature>
<proteinExistence type="predicted"/>
<name>A0A411MKL3_9PSED</name>
<evidence type="ECO:0000256" key="3">
    <source>
        <dbReference type="ARBA" id="ARBA00023163"/>
    </source>
</evidence>
<keyword evidence="7" id="KW-1185">Reference proteome</keyword>
<reference evidence="6 7" key="1">
    <citation type="submission" date="2019-02" db="EMBL/GenBank/DDBJ databases">
        <title>Complete genome sequence of Pseudomonas sp. SNU WT1 isolated from rainbow trout.</title>
        <authorList>
            <person name="Oh W.T."/>
            <person name="Park S.C."/>
        </authorList>
    </citation>
    <scope>NUCLEOTIDE SEQUENCE [LARGE SCALE GENOMIC DNA]</scope>
    <source>
        <strain evidence="6 7">SNU WT1</strain>
    </source>
</reference>
<dbReference type="RefSeq" id="WP_130265159.1">
    <property type="nucleotide sequence ID" value="NZ_CP035952.1"/>
</dbReference>
<organism evidence="6 7">
    <name type="scientific">Pseudomonas tructae</name>
    <dbReference type="NCBI Taxonomy" id="2518644"/>
    <lineage>
        <taxon>Bacteria</taxon>
        <taxon>Pseudomonadati</taxon>
        <taxon>Pseudomonadota</taxon>
        <taxon>Gammaproteobacteria</taxon>
        <taxon>Pseudomonadales</taxon>
        <taxon>Pseudomonadaceae</taxon>
        <taxon>Pseudomonas</taxon>
    </lineage>
</organism>
<protein>
    <submittedName>
        <fullName evidence="6">TetR/AcrR family transcriptional regulator</fullName>
    </submittedName>
</protein>
<evidence type="ECO:0000256" key="2">
    <source>
        <dbReference type="ARBA" id="ARBA00023125"/>
    </source>
</evidence>
<dbReference type="Pfam" id="PF21993">
    <property type="entry name" value="TetR_C_13_2"/>
    <property type="match status" value="1"/>
</dbReference>
<evidence type="ECO:0000313" key="7">
    <source>
        <dbReference type="Proteomes" id="UP000291130"/>
    </source>
</evidence>
<keyword evidence="1" id="KW-0805">Transcription regulation</keyword>
<keyword evidence="3" id="KW-0804">Transcription</keyword>
<evidence type="ECO:0000256" key="4">
    <source>
        <dbReference type="PROSITE-ProRule" id="PRU00335"/>
    </source>
</evidence>
<dbReference type="InterPro" id="IPR036271">
    <property type="entry name" value="Tet_transcr_reg_TetR-rel_C_sf"/>
</dbReference>
<dbReference type="InterPro" id="IPR054156">
    <property type="entry name" value="YxaF_TetR_C"/>
</dbReference>